<dbReference type="RefSeq" id="WP_179422089.1">
    <property type="nucleotide sequence ID" value="NZ_JACCAB010000001.1"/>
</dbReference>
<comment type="caution">
    <text evidence="1">The sequence shown here is derived from an EMBL/GenBank/DDBJ whole genome shotgun (WGS) entry which is preliminary data.</text>
</comment>
<dbReference type="Proteomes" id="UP000573599">
    <property type="component" value="Unassembled WGS sequence"/>
</dbReference>
<protein>
    <submittedName>
        <fullName evidence="1">Uncharacterized protein</fullName>
    </submittedName>
</protein>
<gene>
    <name evidence="1" type="ORF">BJ986_002289</name>
</gene>
<organism evidence="1 2">
    <name type="scientific">Pedococcus badiiscoriae</name>
    <dbReference type="NCBI Taxonomy" id="642776"/>
    <lineage>
        <taxon>Bacteria</taxon>
        <taxon>Bacillati</taxon>
        <taxon>Actinomycetota</taxon>
        <taxon>Actinomycetes</taxon>
        <taxon>Micrococcales</taxon>
        <taxon>Intrasporangiaceae</taxon>
        <taxon>Pedococcus</taxon>
    </lineage>
</organism>
<sequence length="88" mass="9463">MLIVVSIAGAAALAVVAYTRLRQYSPEAGNASLRAVRELAAIVVVCTKAVEGIVDVLAGAQRLQSSPASASWGYRKRYESEYDYEDEP</sequence>
<evidence type="ECO:0000313" key="2">
    <source>
        <dbReference type="Proteomes" id="UP000573599"/>
    </source>
</evidence>
<dbReference type="EMBL" id="JACCAB010000001">
    <property type="protein sequence ID" value="NYG07802.1"/>
    <property type="molecule type" value="Genomic_DNA"/>
</dbReference>
<proteinExistence type="predicted"/>
<reference evidence="1 2" key="1">
    <citation type="submission" date="2020-07" db="EMBL/GenBank/DDBJ databases">
        <title>Sequencing the genomes of 1000 actinobacteria strains.</title>
        <authorList>
            <person name="Klenk H.-P."/>
        </authorList>
    </citation>
    <scope>NUCLEOTIDE SEQUENCE [LARGE SCALE GENOMIC DNA]</scope>
    <source>
        <strain evidence="1 2">DSM 23987</strain>
    </source>
</reference>
<name>A0A852WRH0_9MICO</name>
<keyword evidence="2" id="KW-1185">Reference proteome</keyword>
<dbReference type="AlphaFoldDB" id="A0A852WRH0"/>
<accession>A0A852WRH0</accession>
<evidence type="ECO:0000313" key="1">
    <source>
        <dbReference type="EMBL" id="NYG07802.1"/>
    </source>
</evidence>